<feature type="domain" description="FAD-binding" evidence="1">
    <location>
        <begin position="6"/>
        <end position="289"/>
    </location>
</feature>
<dbReference type="InterPro" id="IPR050407">
    <property type="entry name" value="Geranylgeranyl_reductase"/>
</dbReference>
<dbReference type="Gene3D" id="3.50.50.60">
    <property type="entry name" value="FAD/NAD(P)-binding domain"/>
    <property type="match status" value="1"/>
</dbReference>
<proteinExistence type="predicted"/>
<dbReference type="PANTHER" id="PTHR42685:SF22">
    <property type="entry name" value="CONDITIONED MEDIUM FACTOR RECEPTOR 1"/>
    <property type="match status" value="1"/>
</dbReference>
<protein>
    <submittedName>
        <fullName evidence="2">Geranylgeranyl reductase</fullName>
    </submittedName>
</protein>
<dbReference type="EMBL" id="AP026708">
    <property type="protein sequence ID" value="BDQ34685.1"/>
    <property type="molecule type" value="Genomic_DNA"/>
</dbReference>
<organism evidence="2 3">
    <name type="scientific">Pseudodesulfovibrio portus</name>
    <dbReference type="NCBI Taxonomy" id="231439"/>
    <lineage>
        <taxon>Bacteria</taxon>
        <taxon>Pseudomonadati</taxon>
        <taxon>Thermodesulfobacteriota</taxon>
        <taxon>Desulfovibrionia</taxon>
        <taxon>Desulfovibrionales</taxon>
        <taxon>Desulfovibrionaceae</taxon>
    </lineage>
</organism>
<dbReference type="NCBIfam" id="TIGR02032">
    <property type="entry name" value="GG-red-SF"/>
    <property type="match status" value="1"/>
</dbReference>
<dbReference type="RefSeq" id="WP_264981580.1">
    <property type="nucleotide sequence ID" value="NZ_AP026708.1"/>
</dbReference>
<evidence type="ECO:0000313" key="3">
    <source>
        <dbReference type="Proteomes" id="UP001061361"/>
    </source>
</evidence>
<evidence type="ECO:0000313" key="2">
    <source>
        <dbReference type="EMBL" id="BDQ34685.1"/>
    </source>
</evidence>
<sequence length="382" mass="42284">MQKIHDAIICGGGPAGSSAALSLARRGLDVLVLDRARFPRKKLCGGLLTWKSVRLLENHFNETMDSLADAGAVNFASDRYAIRTLTDNLAEGPLPFPFHFVDRTVFDDRLLQRAVEAGAGVAQETQVVGCDPDTGTVTCADGRTFRGRYVIGADGANSRVRSSFPSVERERMHRFMAAAIEIAIPKHSFPRPVDHPELYVGFLDAGYGWVFPNRDKVVVGLCGLRSKNSRFPDLFKKFLGALKISPDAVPDWRGHPLPYGNYLHDPVFGRALLAGDAGGFVEPLFGEGIFFALCTGLYAGEAVAKGVETGTSPGPPYARRLHRHIIPELRASDRLRWALFRSMQWVGPRGLGWFATWLNTPLAEMVHGMRSYSWLRKKQWDF</sequence>
<dbReference type="InterPro" id="IPR036188">
    <property type="entry name" value="FAD/NAD-bd_sf"/>
</dbReference>
<gene>
    <name evidence="2" type="ORF">JCM14722_22270</name>
</gene>
<dbReference type="InterPro" id="IPR011777">
    <property type="entry name" value="Geranylgeranyl_Rdtase_fam"/>
</dbReference>
<accession>A0ABM8ATW1</accession>
<dbReference type="SUPFAM" id="SSF51905">
    <property type="entry name" value="FAD/NAD(P)-binding domain"/>
    <property type="match status" value="1"/>
</dbReference>
<dbReference type="PANTHER" id="PTHR42685">
    <property type="entry name" value="GERANYLGERANYL DIPHOSPHATE REDUCTASE"/>
    <property type="match status" value="1"/>
</dbReference>
<dbReference type="Pfam" id="PF01494">
    <property type="entry name" value="FAD_binding_3"/>
    <property type="match status" value="1"/>
</dbReference>
<keyword evidence="3" id="KW-1185">Reference proteome</keyword>
<evidence type="ECO:0000259" key="1">
    <source>
        <dbReference type="Pfam" id="PF01494"/>
    </source>
</evidence>
<name>A0ABM8ATW1_9BACT</name>
<dbReference type="InterPro" id="IPR002938">
    <property type="entry name" value="FAD-bd"/>
</dbReference>
<dbReference type="PRINTS" id="PR00420">
    <property type="entry name" value="RNGMNOXGNASE"/>
</dbReference>
<dbReference type="Proteomes" id="UP001061361">
    <property type="component" value="Chromosome"/>
</dbReference>
<reference evidence="2" key="1">
    <citation type="submission" date="2022-08" db="EMBL/GenBank/DDBJ databases">
        <title>Genome Sequence of the sulphate-reducing bacterium, Pseudodesulfovibrio portus JCM14722.</title>
        <authorList>
            <person name="Kondo R."/>
            <person name="Kataoka T."/>
        </authorList>
    </citation>
    <scope>NUCLEOTIDE SEQUENCE</scope>
    <source>
        <strain evidence="2">JCM 14722</strain>
    </source>
</reference>